<proteinExistence type="predicted"/>
<dbReference type="RefSeq" id="YP_009189564.1">
    <property type="nucleotide sequence ID" value="NC_028676.1"/>
</dbReference>
<gene>
    <name evidence="1" type="ORF">Sm_phiM9_183</name>
</gene>
<dbReference type="Proteomes" id="UP000033804">
    <property type="component" value="Segment"/>
</dbReference>
<evidence type="ECO:0000313" key="2">
    <source>
        <dbReference type="Proteomes" id="UP000033804"/>
    </source>
</evidence>
<dbReference type="EMBL" id="KP881232">
    <property type="protein sequence ID" value="AKE44810.1"/>
    <property type="molecule type" value="Genomic_DNA"/>
</dbReference>
<dbReference type="KEGG" id="vg:26517862"/>
<reference evidence="1 2" key="1">
    <citation type="journal article" date="2015" name="J. Virol.">
        <title>Sinorhizobium meliloti Phage ?M9 Defines a New Group of T4 Superfamily Phages with Unusual Genomic Features but a Common T=16 Capsid.</title>
        <authorList>
            <person name="Johnson M.C."/>
            <person name="Tatum K.B."/>
            <person name="Lynn J.S."/>
            <person name="Brewer T.E."/>
            <person name="Lu S."/>
            <person name="Washburn B.K."/>
            <person name="Stroupe M.E."/>
            <person name="Jones K.M."/>
        </authorList>
    </citation>
    <scope>NUCLEOTIDE SEQUENCE [LARGE SCALE GENOMIC DNA]</scope>
</reference>
<accession>A0A0F6R608</accession>
<protein>
    <submittedName>
        <fullName evidence="1">Uncharacterized protein</fullName>
    </submittedName>
</protein>
<keyword evidence="2" id="KW-1185">Reference proteome</keyword>
<dbReference type="OrthoDB" id="25910at10239"/>
<organism evidence="1 2">
    <name type="scientific">Sinorhizobium phage phiM9</name>
    <dbReference type="NCBI Taxonomy" id="1636182"/>
    <lineage>
        <taxon>Viruses</taxon>
        <taxon>Duplodnaviria</taxon>
        <taxon>Heunggongvirae</taxon>
        <taxon>Uroviricota</taxon>
        <taxon>Caudoviricetes</taxon>
        <taxon>Pootjesviridae</taxon>
        <taxon>Emnonavirus</taxon>
        <taxon>Emnonavirus phiM9</taxon>
    </lineage>
</organism>
<name>A0A0F6R608_9CAUD</name>
<evidence type="ECO:0000313" key="1">
    <source>
        <dbReference type="EMBL" id="AKE44810.1"/>
    </source>
</evidence>
<dbReference type="GeneID" id="26517862"/>
<reference evidence="2" key="2">
    <citation type="submission" date="2015-03" db="EMBL/GenBank/DDBJ databases">
        <title>The genome and structure of Sinorhizobium meliloti phage phiM9.</title>
        <authorList>
            <person name="Johnson M.C."/>
            <person name="Tatum K.B."/>
            <person name="Lynn J.S."/>
            <person name="Brewer T.E."/>
            <person name="Washburn B.K."/>
            <person name="Stroupe M.E."/>
            <person name="Jones K.M."/>
        </authorList>
    </citation>
    <scope>NUCLEOTIDE SEQUENCE [LARGE SCALE GENOMIC DNA]</scope>
</reference>
<sequence length="133" mass="15732">MSDKIGQIYYTVFTDESDGKVSIEEYHVVTIRGDYVYAAWKIDGITYGKKSKKAGDFGWLRPLPDWTRKKFHRKECEKNWKITPDKIGLYTTKLQAIRAEIKEQDELNFDEPALFEKAMRTLKSMETRERNKK</sequence>